<reference evidence="2 3" key="1">
    <citation type="submission" date="2019-02" db="EMBL/GenBank/DDBJ databases">
        <title>Deep-cultivation of Planctomycetes and their phenomic and genomic characterization uncovers novel biology.</title>
        <authorList>
            <person name="Wiegand S."/>
            <person name="Jogler M."/>
            <person name="Boedeker C."/>
            <person name="Pinto D."/>
            <person name="Vollmers J."/>
            <person name="Rivas-Marin E."/>
            <person name="Kohn T."/>
            <person name="Peeters S.H."/>
            <person name="Heuer A."/>
            <person name="Rast P."/>
            <person name="Oberbeckmann S."/>
            <person name="Bunk B."/>
            <person name="Jeske O."/>
            <person name="Meyerdierks A."/>
            <person name="Storesund J.E."/>
            <person name="Kallscheuer N."/>
            <person name="Luecker S."/>
            <person name="Lage O.M."/>
            <person name="Pohl T."/>
            <person name="Merkel B.J."/>
            <person name="Hornburger P."/>
            <person name="Mueller R.-W."/>
            <person name="Bruemmer F."/>
            <person name="Labrenz M."/>
            <person name="Spormann A.M."/>
            <person name="Op den Camp H."/>
            <person name="Overmann J."/>
            <person name="Amann R."/>
            <person name="Jetten M.S.M."/>
            <person name="Mascher T."/>
            <person name="Medema M.H."/>
            <person name="Devos D.P."/>
            <person name="Kaster A.-K."/>
            <person name="Ovreas L."/>
            <person name="Rohde M."/>
            <person name="Galperin M.Y."/>
            <person name="Jogler C."/>
        </authorList>
    </citation>
    <scope>NUCLEOTIDE SEQUENCE [LARGE SCALE GENOMIC DNA]</scope>
    <source>
        <strain evidence="2 3">V22</strain>
    </source>
</reference>
<dbReference type="InterPro" id="IPR036465">
    <property type="entry name" value="vWFA_dom_sf"/>
</dbReference>
<sequence length="309" mass="35365">MKVNSRVTRDSRKFLQPEAISRIARLEVRARQIVEGFLSGMHRSPYFGQSVEFVQHREYVPGDEARNIDWKAWSKTDKYYVKLFEEDTNLRTSLVVDVSESMQFGSGPLNKLDYACSIAAALSLLLIKQQDAVGLTTFDDGVRTRIPQRSQQNHLHAILQGLAVDEPTQKTDMGAILRQVAEEQSRKGMVILISDMFAERESLKKGLGMLRARGHDVLVFQILDDQEIDFDYSGTTKFEGLEESGELICDPKSLRDGYIEAMERFLEELRRFCASNMIDFHTIRTSEHLDAALLHYMNRRVGMRQPVRG</sequence>
<evidence type="ECO:0000313" key="3">
    <source>
        <dbReference type="Proteomes" id="UP000319976"/>
    </source>
</evidence>
<dbReference type="PANTHER" id="PTHR33608:SF7">
    <property type="entry name" value="DUF58 DOMAIN-CONTAINING PROTEIN"/>
    <property type="match status" value="1"/>
</dbReference>
<organism evidence="2 3">
    <name type="scientific">Calycomorphotria hydatis</name>
    <dbReference type="NCBI Taxonomy" id="2528027"/>
    <lineage>
        <taxon>Bacteria</taxon>
        <taxon>Pseudomonadati</taxon>
        <taxon>Planctomycetota</taxon>
        <taxon>Planctomycetia</taxon>
        <taxon>Planctomycetales</taxon>
        <taxon>Planctomycetaceae</taxon>
        <taxon>Calycomorphotria</taxon>
    </lineage>
</organism>
<proteinExistence type="predicted"/>
<dbReference type="PANTHER" id="PTHR33608">
    <property type="entry name" value="BLL2464 PROTEIN"/>
    <property type="match status" value="1"/>
</dbReference>
<dbReference type="InterPro" id="IPR002881">
    <property type="entry name" value="DUF58"/>
</dbReference>
<evidence type="ECO:0000313" key="2">
    <source>
        <dbReference type="EMBL" id="QDT65363.1"/>
    </source>
</evidence>
<gene>
    <name evidence="2" type="ORF">V22_26160</name>
</gene>
<accession>A0A517TAH0</accession>
<name>A0A517TAH0_9PLAN</name>
<dbReference type="Proteomes" id="UP000319976">
    <property type="component" value="Chromosome"/>
</dbReference>
<dbReference type="SUPFAM" id="SSF53300">
    <property type="entry name" value="vWA-like"/>
    <property type="match status" value="1"/>
</dbReference>
<dbReference type="KEGG" id="chya:V22_26160"/>
<dbReference type="Gene3D" id="3.40.50.410">
    <property type="entry name" value="von Willebrand factor, type A domain"/>
    <property type="match status" value="1"/>
</dbReference>
<keyword evidence="3" id="KW-1185">Reference proteome</keyword>
<dbReference type="CDD" id="cd00198">
    <property type="entry name" value="vWFA"/>
    <property type="match status" value="1"/>
</dbReference>
<dbReference type="AlphaFoldDB" id="A0A517TAH0"/>
<dbReference type="EMBL" id="CP036316">
    <property type="protein sequence ID" value="QDT65363.1"/>
    <property type="molecule type" value="Genomic_DNA"/>
</dbReference>
<protein>
    <recommendedName>
        <fullName evidence="1">DUF58 domain-containing protein</fullName>
    </recommendedName>
</protein>
<evidence type="ECO:0000259" key="1">
    <source>
        <dbReference type="Pfam" id="PF01882"/>
    </source>
</evidence>
<dbReference type="Pfam" id="PF01882">
    <property type="entry name" value="DUF58"/>
    <property type="match status" value="1"/>
</dbReference>
<feature type="domain" description="DUF58" evidence="1">
    <location>
        <begin position="56"/>
        <end position="262"/>
    </location>
</feature>